<reference evidence="11" key="1">
    <citation type="journal article" date="2018" name="Sci. Rep.">
        <title>Isolation of uracil auxotroph mutants of coral symbiont alga for symbiosis studies.</title>
        <authorList>
            <person name="Ishii Y."/>
            <person name="Maruyama S."/>
            <person name="Fujimura-Kamada K."/>
            <person name="Kutsuna N."/>
            <person name="Takahashi S."/>
            <person name="Kawata M."/>
            <person name="Minagawa J."/>
        </authorList>
    </citation>
    <scope>NUCLEOTIDE SEQUENCE</scope>
    <source>
        <strain evidence="11">SSB01</strain>
    </source>
</reference>
<dbReference type="PANTHER" id="PTHR43375:SF1">
    <property type="entry name" value="OROTIDINE 5'-PHOSPHATE DECARBOXYLASE"/>
    <property type="match status" value="1"/>
</dbReference>
<dbReference type="CDD" id="cd04725">
    <property type="entry name" value="OMP_decarboxylase_like"/>
    <property type="match status" value="1"/>
</dbReference>
<dbReference type="InterPro" id="IPR011995">
    <property type="entry name" value="OMPdecase_type-2"/>
</dbReference>
<sequence>MSFFEKLTKRAKEIDSLLCVGLDPHKSELQEDSAEGAFRFCQHLIEETKDVACAFKPNAAFFEAYGSAGWEALQRTLQLIPKEIPIVLDAKRGDIGSTSEAYATSAFSTLACDSITASPYLGGDGLQPFLKDASRGVWVLCKTSNPGSQDIQALELPTGEPLYLHVAKLCFGTWAKEHQNAGLVVGATDVDAMEKIRAALPDVWFLSPGIGAQGGDLAKALKVGLREDGLGILLPISRGISKAENPKKMAETFRAEINALRAAR</sequence>
<evidence type="ECO:0000256" key="3">
    <source>
        <dbReference type="ARBA" id="ARBA00012321"/>
    </source>
</evidence>
<dbReference type="GO" id="GO:0004590">
    <property type="term" value="F:orotidine-5'-phosphate decarboxylase activity"/>
    <property type="evidence" value="ECO:0007669"/>
    <property type="project" value="UniProtKB-EC"/>
</dbReference>
<name>A0A2Z5XZX6_9DINO</name>
<dbReference type="NCBIfam" id="TIGR02127">
    <property type="entry name" value="pyrF_sub2"/>
    <property type="match status" value="1"/>
</dbReference>
<evidence type="ECO:0000256" key="4">
    <source>
        <dbReference type="ARBA" id="ARBA00021923"/>
    </source>
</evidence>
<organism evidence="11">
    <name type="scientific">Symbiodinium sp. clade B</name>
    <dbReference type="NCBI Taxonomy" id="304322"/>
    <lineage>
        <taxon>Eukaryota</taxon>
        <taxon>Sar</taxon>
        <taxon>Alveolata</taxon>
        <taxon>Dinophyceae</taxon>
        <taxon>Suessiales</taxon>
        <taxon>Symbiodiniaceae</taxon>
        <taxon>Symbiodinium</taxon>
    </lineage>
</organism>
<dbReference type="SMART" id="SM00934">
    <property type="entry name" value="OMPdecase"/>
    <property type="match status" value="1"/>
</dbReference>
<evidence type="ECO:0000256" key="8">
    <source>
        <dbReference type="ARBA" id="ARBA00033428"/>
    </source>
</evidence>
<dbReference type="AlphaFoldDB" id="A0A2Z5XZX6"/>
<dbReference type="EC" id="4.1.1.23" evidence="3"/>
<comment type="similarity">
    <text evidence="2">Belongs to the OMP decarboxylase family. Type 2 subfamily.</text>
</comment>
<dbReference type="UniPathway" id="UPA00070">
    <property type="reaction ID" value="UER00120"/>
</dbReference>
<feature type="domain" description="Orotidine 5'-phosphate decarboxylase" evidence="10">
    <location>
        <begin position="17"/>
        <end position="253"/>
    </location>
</feature>
<evidence type="ECO:0000259" key="10">
    <source>
        <dbReference type="SMART" id="SM00934"/>
    </source>
</evidence>
<evidence type="ECO:0000256" key="1">
    <source>
        <dbReference type="ARBA" id="ARBA00004861"/>
    </source>
</evidence>
<dbReference type="SUPFAM" id="SSF51366">
    <property type="entry name" value="Ribulose-phoshate binding barrel"/>
    <property type="match status" value="1"/>
</dbReference>
<evidence type="ECO:0000256" key="6">
    <source>
        <dbReference type="ARBA" id="ARBA00022975"/>
    </source>
</evidence>
<dbReference type="InterPro" id="IPR001754">
    <property type="entry name" value="OMPdeCOase_dom"/>
</dbReference>
<dbReference type="GO" id="GO:0006207">
    <property type="term" value="P:'de novo' pyrimidine nucleobase biosynthetic process"/>
    <property type="evidence" value="ECO:0007669"/>
    <property type="project" value="InterPro"/>
</dbReference>
<evidence type="ECO:0000256" key="5">
    <source>
        <dbReference type="ARBA" id="ARBA00022793"/>
    </source>
</evidence>
<proteinExistence type="inferred from homology"/>
<dbReference type="GO" id="GO:0044205">
    <property type="term" value="P:'de novo' UMP biosynthetic process"/>
    <property type="evidence" value="ECO:0007669"/>
    <property type="project" value="UniProtKB-UniPathway"/>
</dbReference>
<comment type="catalytic activity">
    <reaction evidence="9">
        <text>orotidine 5'-phosphate + H(+) = UMP + CO2</text>
        <dbReference type="Rhea" id="RHEA:11596"/>
        <dbReference type="ChEBI" id="CHEBI:15378"/>
        <dbReference type="ChEBI" id="CHEBI:16526"/>
        <dbReference type="ChEBI" id="CHEBI:57538"/>
        <dbReference type="ChEBI" id="CHEBI:57865"/>
        <dbReference type="EC" id="4.1.1.23"/>
    </reaction>
</comment>
<comment type="pathway">
    <text evidence="1">Pyrimidine metabolism; UMP biosynthesis via de novo pathway; UMP from orotate: step 2/2.</text>
</comment>
<dbReference type="InterPro" id="IPR013785">
    <property type="entry name" value="Aldolase_TIM"/>
</dbReference>
<keyword evidence="6" id="KW-0665">Pyrimidine biosynthesis</keyword>
<keyword evidence="5" id="KW-0210">Decarboxylase</keyword>
<dbReference type="Gene3D" id="3.20.20.70">
    <property type="entry name" value="Aldolase class I"/>
    <property type="match status" value="1"/>
</dbReference>
<evidence type="ECO:0000256" key="9">
    <source>
        <dbReference type="ARBA" id="ARBA00049157"/>
    </source>
</evidence>
<evidence type="ECO:0000256" key="2">
    <source>
        <dbReference type="ARBA" id="ARBA00008847"/>
    </source>
</evidence>
<gene>
    <name evidence="11" type="primary">Ura3</name>
</gene>
<evidence type="ECO:0000313" key="11">
    <source>
        <dbReference type="EMBL" id="BBC55578.1"/>
    </source>
</evidence>
<protein>
    <recommendedName>
        <fullName evidence="4">Orotidine 5'-phosphate decarboxylase</fullName>
        <ecNumber evidence="3">4.1.1.23</ecNumber>
    </recommendedName>
    <alternativeName>
        <fullName evidence="8">OMP decarboxylase</fullName>
    </alternativeName>
</protein>
<keyword evidence="7" id="KW-0456">Lyase</keyword>
<accession>A0A2Z5XZX6</accession>
<dbReference type="EMBL" id="LC363939">
    <property type="protein sequence ID" value="BBC55578.1"/>
    <property type="molecule type" value="Genomic_DNA"/>
</dbReference>
<dbReference type="InterPro" id="IPR011060">
    <property type="entry name" value="RibuloseP-bd_barrel"/>
</dbReference>
<evidence type="ECO:0000256" key="7">
    <source>
        <dbReference type="ARBA" id="ARBA00023239"/>
    </source>
</evidence>
<dbReference type="Pfam" id="PF00215">
    <property type="entry name" value="OMPdecase"/>
    <property type="match status" value="1"/>
</dbReference>
<dbReference type="PANTHER" id="PTHR43375">
    <property type="entry name" value="OROTIDINE 5'-PHOSPHATE DECARBOXYLASE"/>
    <property type="match status" value="1"/>
</dbReference>